<evidence type="ECO:0000313" key="3">
    <source>
        <dbReference type="Proteomes" id="UP000014585"/>
    </source>
</evidence>
<dbReference type="STRING" id="566551.HMPREF0201_03047"/>
<name>S3J735_9ENTR</name>
<keyword evidence="1" id="KW-0812">Transmembrane</keyword>
<accession>S3J735</accession>
<organism evidence="2 3">
    <name type="scientific">Cedecea davisae DSM 4568</name>
    <dbReference type="NCBI Taxonomy" id="566551"/>
    <lineage>
        <taxon>Bacteria</taxon>
        <taxon>Pseudomonadati</taxon>
        <taxon>Pseudomonadota</taxon>
        <taxon>Gammaproteobacteria</taxon>
        <taxon>Enterobacterales</taxon>
        <taxon>Enterobacteriaceae</taxon>
        <taxon>Cedecea</taxon>
    </lineage>
</organism>
<dbReference type="EMBL" id="ATDT01000026">
    <property type="protein sequence ID" value="EPF15872.1"/>
    <property type="molecule type" value="Genomic_DNA"/>
</dbReference>
<protein>
    <submittedName>
        <fullName evidence="2">Uncharacterized protein</fullName>
    </submittedName>
</protein>
<dbReference type="Proteomes" id="UP000014585">
    <property type="component" value="Unassembled WGS sequence"/>
</dbReference>
<feature type="transmembrane region" description="Helical" evidence="1">
    <location>
        <begin position="12"/>
        <end position="35"/>
    </location>
</feature>
<evidence type="ECO:0000313" key="2">
    <source>
        <dbReference type="EMBL" id="EPF15872.1"/>
    </source>
</evidence>
<evidence type="ECO:0000256" key="1">
    <source>
        <dbReference type="SAM" id="Phobius"/>
    </source>
</evidence>
<keyword evidence="1" id="KW-1133">Transmembrane helix</keyword>
<comment type="caution">
    <text evidence="2">The sequence shown here is derived from an EMBL/GenBank/DDBJ whole genome shotgun (WGS) entry which is preliminary data.</text>
</comment>
<keyword evidence="1" id="KW-0472">Membrane</keyword>
<reference evidence="2 3" key="1">
    <citation type="submission" date="2013-04" db="EMBL/GenBank/DDBJ databases">
        <authorList>
            <person name="Weinstock G."/>
            <person name="Sodergren E."/>
            <person name="Lobos E.A."/>
            <person name="Fulton L."/>
            <person name="Fulton R."/>
            <person name="Courtney L."/>
            <person name="Fronick C."/>
            <person name="O'Laughlin M."/>
            <person name="Godfrey J."/>
            <person name="Wilson R.M."/>
            <person name="Miner T."/>
            <person name="Farmer C."/>
            <person name="Delehaunty K."/>
            <person name="Cordes M."/>
            <person name="Minx P."/>
            <person name="Tomlinson C."/>
            <person name="Chen J."/>
            <person name="Wollam A."/>
            <person name="Pepin K.H."/>
            <person name="Palsikar V.B."/>
            <person name="Zhang X."/>
            <person name="Suruliraj S."/>
            <person name="Perna N.T."/>
            <person name="Plunkett G."/>
            <person name="Warren W."/>
            <person name="Mitreva M."/>
            <person name="Mardis E.R."/>
            <person name="Wilson R.K."/>
        </authorList>
    </citation>
    <scope>NUCLEOTIDE SEQUENCE [LARGE SCALE GENOMIC DNA]</scope>
    <source>
        <strain evidence="2 3">DSM 4568</strain>
    </source>
</reference>
<gene>
    <name evidence="2" type="ORF">HMPREF0201_03047</name>
</gene>
<sequence>MLIIYKSFQLPAIWRVFFILFFIFLPAPLLILNLYNCDRCGLFCVYRDVTLKK</sequence>
<dbReference type="HOGENOM" id="CLU_3059803_0_0_6"/>
<proteinExistence type="predicted"/>
<dbReference type="AlphaFoldDB" id="S3J735"/>